<name>A0A4Z2E8Q8_9TELE</name>
<evidence type="ECO:0000313" key="1">
    <source>
        <dbReference type="EMBL" id="TNN25296.1"/>
    </source>
</evidence>
<comment type="caution">
    <text evidence="1">The sequence shown here is derived from an EMBL/GenBank/DDBJ whole genome shotgun (WGS) entry which is preliminary data.</text>
</comment>
<evidence type="ECO:0000313" key="2">
    <source>
        <dbReference type="Proteomes" id="UP000314294"/>
    </source>
</evidence>
<dbReference type="Proteomes" id="UP000314294">
    <property type="component" value="Unassembled WGS sequence"/>
</dbReference>
<proteinExistence type="predicted"/>
<dbReference type="EMBL" id="SRLO01012924">
    <property type="protein sequence ID" value="TNN25296.1"/>
    <property type="molecule type" value="Genomic_DNA"/>
</dbReference>
<protein>
    <submittedName>
        <fullName evidence="1">Uncharacterized protein</fullName>
    </submittedName>
</protein>
<dbReference type="AlphaFoldDB" id="A0A4Z2E8Q8"/>
<keyword evidence="2" id="KW-1185">Reference proteome</keyword>
<accession>A0A4Z2E8Q8</accession>
<reference evidence="1 2" key="1">
    <citation type="submission" date="2019-03" db="EMBL/GenBank/DDBJ databases">
        <title>First draft genome of Liparis tanakae, snailfish: a comprehensive survey of snailfish specific genes.</title>
        <authorList>
            <person name="Kim W."/>
            <person name="Song I."/>
            <person name="Jeong J.-H."/>
            <person name="Kim D."/>
            <person name="Kim S."/>
            <person name="Ryu S."/>
            <person name="Song J.Y."/>
            <person name="Lee S.K."/>
        </authorList>
    </citation>
    <scope>NUCLEOTIDE SEQUENCE [LARGE SCALE GENOMIC DNA]</scope>
    <source>
        <tissue evidence="1">Muscle</tissue>
    </source>
</reference>
<sequence length="208" mass="22208">MRLTCSLQPQREAAREALLIIVELTAVETLLPGGQGLQPEAQPIFTCGLQASETTTPDPVRPVGGLLEDLQVMVASVCEPLMEAEDTEGARRSDIWCCSSEPASPQNHLLGRNHVAVLLLSAVLTSCCSGDWVGVRFWRVSLDGGLVVQRGGPGPGGLVPDQRGPASEGRVLQLQLVLAAVEGVDRAFRFHLLDPVQNLFPSGREAAR</sequence>
<gene>
    <name evidence="1" type="ORF">EYF80_064576</name>
</gene>
<organism evidence="1 2">
    <name type="scientific">Liparis tanakae</name>
    <name type="common">Tanaka's snailfish</name>
    <dbReference type="NCBI Taxonomy" id="230148"/>
    <lineage>
        <taxon>Eukaryota</taxon>
        <taxon>Metazoa</taxon>
        <taxon>Chordata</taxon>
        <taxon>Craniata</taxon>
        <taxon>Vertebrata</taxon>
        <taxon>Euteleostomi</taxon>
        <taxon>Actinopterygii</taxon>
        <taxon>Neopterygii</taxon>
        <taxon>Teleostei</taxon>
        <taxon>Neoteleostei</taxon>
        <taxon>Acanthomorphata</taxon>
        <taxon>Eupercaria</taxon>
        <taxon>Perciformes</taxon>
        <taxon>Cottioidei</taxon>
        <taxon>Cottales</taxon>
        <taxon>Liparidae</taxon>
        <taxon>Liparis</taxon>
    </lineage>
</organism>